<evidence type="ECO:0000259" key="9">
    <source>
        <dbReference type="Pfam" id="PF25967"/>
    </source>
</evidence>
<dbReference type="Gene3D" id="1.10.287.470">
    <property type="entry name" value="Helix hairpin bin"/>
    <property type="match status" value="1"/>
</dbReference>
<evidence type="ECO:0000256" key="3">
    <source>
        <dbReference type="ARBA" id="ARBA00022448"/>
    </source>
</evidence>
<accession>A0A7C1T9W4</accession>
<dbReference type="SUPFAM" id="SSF111369">
    <property type="entry name" value="HlyD-like secretion proteins"/>
    <property type="match status" value="1"/>
</dbReference>
<dbReference type="EMBL" id="DSKI01000441">
    <property type="protein sequence ID" value="HEB43727.1"/>
    <property type="molecule type" value="Genomic_DNA"/>
</dbReference>
<evidence type="ECO:0000259" key="8">
    <source>
        <dbReference type="Pfam" id="PF25954"/>
    </source>
</evidence>
<dbReference type="PANTHER" id="PTHR30469">
    <property type="entry name" value="MULTIDRUG RESISTANCE PROTEIN MDTA"/>
    <property type="match status" value="1"/>
</dbReference>
<dbReference type="Pfam" id="PF25917">
    <property type="entry name" value="BSH_RND"/>
    <property type="match status" value="1"/>
</dbReference>
<dbReference type="GO" id="GO:1990281">
    <property type="term" value="C:efflux pump complex"/>
    <property type="evidence" value="ECO:0007669"/>
    <property type="project" value="TreeGrafter"/>
</dbReference>
<feature type="domain" description="CusB-like beta-barrel" evidence="8">
    <location>
        <begin position="208"/>
        <end position="273"/>
    </location>
</feature>
<evidence type="ECO:0000313" key="10">
    <source>
        <dbReference type="EMBL" id="HEB43727.1"/>
    </source>
</evidence>
<evidence type="ECO:0000256" key="1">
    <source>
        <dbReference type="ARBA" id="ARBA00004196"/>
    </source>
</evidence>
<dbReference type="InterPro" id="IPR058624">
    <property type="entry name" value="MdtA-like_HH"/>
</dbReference>
<organism evidence="10">
    <name type="scientific">Agrobacterium albertimagni</name>
    <dbReference type="NCBI Taxonomy" id="147266"/>
    <lineage>
        <taxon>Bacteria</taxon>
        <taxon>Pseudomonadati</taxon>
        <taxon>Pseudomonadota</taxon>
        <taxon>Alphaproteobacteria</taxon>
        <taxon>Hyphomicrobiales</taxon>
        <taxon>Rhizobiaceae</taxon>
        <taxon>Rhizobium/Agrobacterium group</taxon>
        <taxon>Agrobacterium</taxon>
    </lineage>
</organism>
<keyword evidence="4" id="KW-0175">Coiled coil</keyword>
<evidence type="ECO:0000256" key="4">
    <source>
        <dbReference type="SAM" id="Coils"/>
    </source>
</evidence>
<feature type="domain" description="Multidrug resistance protein MdtA-like alpha-helical hairpin" evidence="6">
    <location>
        <begin position="100"/>
        <end position="168"/>
    </location>
</feature>
<dbReference type="InterPro" id="IPR058627">
    <property type="entry name" value="MdtA-like_C"/>
</dbReference>
<dbReference type="Pfam" id="PF25876">
    <property type="entry name" value="HH_MFP_RND"/>
    <property type="match status" value="1"/>
</dbReference>
<dbReference type="Gene3D" id="2.40.50.100">
    <property type="match status" value="1"/>
</dbReference>
<name>A0A7C1T9W4_9HYPH</name>
<feature type="chain" id="PRO_5027594519" evidence="5">
    <location>
        <begin position="24"/>
        <end position="361"/>
    </location>
</feature>
<dbReference type="Gene3D" id="2.40.30.170">
    <property type="match status" value="1"/>
</dbReference>
<dbReference type="Pfam" id="PF25954">
    <property type="entry name" value="Beta-barrel_RND_2"/>
    <property type="match status" value="1"/>
</dbReference>
<comment type="similarity">
    <text evidence="2">Belongs to the membrane fusion protein (MFP) (TC 8.A.1) family.</text>
</comment>
<dbReference type="InterPro" id="IPR058625">
    <property type="entry name" value="MdtA-like_BSH"/>
</dbReference>
<evidence type="ECO:0000256" key="5">
    <source>
        <dbReference type="SAM" id="SignalP"/>
    </source>
</evidence>
<dbReference type="PANTHER" id="PTHR30469:SF15">
    <property type="entry name" value="HLYD FAMILY OF SECRETION PROTEINS"/>
    <property type="match status" value="1"/>
</dbReference>
<dbReference type="Gene3D" id="2.40.420.20">
    <property type="match status" value="1"/>
</dbReference>
<keyword evidence="3" id="KW-0813">Transport</keyword>
<feature type="domain" description="Multidrug resistance protein MdtA-like barrel-sandwich hybrid" evidence="7">
    <location>
        <begin position="60"/>
        <end position="198"/>
    </location>
</feature>
<dbReference type="Pfam" id="PF25967">
    <property type="entry name" value="RND-MFP_C"/>
    <property type="match status" value="1"/>
</dbReference>
<protein>
    <submittedName>
        <fullName evidence="10">Efflux RND transporter periplasmic adaptor subunit</fullName>
    </submittedName>
</protein>
<keyword evidence="5" id="KW-0732">Signal</keyword>
<dbReference type="NCBIfam" id="TIGR01730">
    <property type="entry name" value="RND_mfp"/>
    <property type="match status" value="1"/>
</dbReference>
<dbReference type="AlphaFoldDB" id="A0A7C1T9W4"/>
<feature type="signal peptide" evidence="5">
    <location>
        <begin position="1"/>
        <end position="23"/>
    </location>
</feature>
<comment type="caution">
    <text evidence="10">The sequence shown here is derived from an EMBL/GenBank/DDBJ whole genome shotgun (WGS) entry which is preliminary data.</text>
</comment>
<dbReference type="PROSITE" id="PS51257">
    <property type="entry name" value="PROKAR_LIPOPROTEIN"/>
    <property type="match status" value="1"/>
</dbReference>
<evidence type="ECO:0000259" key="6">
    <source>
        <dbReference type="Pfam" id="PF25876"/>
    </source>
</evidence>
<dbReference type="InterPro" id="IPR006143">
    <property type="entry name" value="RND_pump_MFP"/>
</dbReference>
<proteinExistence type="inferred from homology"/>
<evidence type="ECO:0000256" key="2">
    <source>
        <dbReference type="ARBA" id="ARBA00009477"/>
    </source>
</evidence>
<reference evidence="10" key="1">
    <citation type="journal article" date="2020" name="mSystems">
        <title>Genome- and Community-Level Interaction Insights into Carbon Utilization and Element Cycling Functions of Hydrothermarchaeota in Hydrothermal Sediment.</title>
        <authorList>
            <person name="Zhou Z."/>
            <person name="Liu Y."/>
            <person name="Xu W."/>
            <person name="Pan J."/>
            <person name="Luo Z.H."/>
            <person name="Li M."/>
        </authorList>
    </citation>
    <scope>NUCLEOTIDE SEQUENCE [LARGE SCALE GENOMIC DNA]</scope>
    <source>
        <strain evidence="10">SpSt-243</strain>
    </source>
</reference>
<comment type="subcellular location">
    <subcellularLocation>
        <location evidence="1">Cell envelope</location>
    </subcellularLocation>
</comment>
<sequence>MKQVKAIAFLCLAVVALSACSEAEEQATPQVRPALSIIAGPRESEPGSTFTGTVEAKLNVDIGFRLLGRVTARMVDVGDVVRAGDVLMTLDTTSLQLAVRQAEADLASAKAKFDLAQVNASRQATLLRTQATTRERLEEAEQTAEAAEATVKQKEADLTKAREQTTYATVVAQTDGVVSAVSAEVGQVVAAGQSAVTIARLEALDAVIDVPDTLKALQLPDTEYEVTLLSNPQITAQGRVREVAPEADGATRTRRTKLALSTPDKAFRLGSTVVARPIAAVATAIWLPETAIGADQSGGAFVWVIDPASGAVARRPVGAEKAQGGGYDIVSGLQAGERVVSAGVNSLTENQIVSFTDEIAR</sequence>
<dbReference type="GO" id="GO:0015562">
    <property type="term" value="F:efflux transmembrane transporter activity"/>
    <property type="evidence" value="ECO:0007669"/>
    <property type="project" value="TreeGrafter"/>
</dbReference>
<feature type="domain" description="Multidrug resistance protein MdtA-like C-terminal permuted SH3" evidence="9">
    <location>
        <begin position="284"/>
        <end position="344"/>
    </location>
</feature>
<gene>
    <name evidence="10" type="ORF">ENP70_08520</name>
</gene>
<dbReference type="InterPro" id="IPR058792">
    <property type="entry name" value="Beta-barrel_RND_2"/>
</dbReference>
<feature type="coiled-coil region" evidence="4">
    <location>
        <begin position="99"/>
        <end position="164"/>
    </location>
</feature>
<evidence type="ECO:0000259" key="7">
    <source>
        <dbReference type="Pfam" id="PF25917"/>
    </source>
</evidence>